<accession>X0VUS3</accession>
<dbReference type="EMBL" id="BARS01036363">
    <property type="protein sequence ID" value="GAG14887.1"/>
    <property type="molecule type" value="Genomic_DNA"/>
</dbReference>
<feature type="non-terminal residue" evidence="1">
    <location>
        <position position="1"/>
    </location>
</feature>
<gene>
    <name evidence="1" type="ORF">S01H1_55909</name>
</gene>
<protein>
    <recommendedName>
        <fullName evidence="2">Glycosyltransferase 2-like domain-containing protein</fullName>
    </recommendedName>
</protein>
<reference evidence="1" key="1">
    <citation type="journal article" date="2014" name="Front. Microbiol.">
        <title>High frequency of phylogenetically diverse reductive dehalogenase-homologous genes in deep subseafloor sedimentary metagenomes.</title>
        <authorList>
            <person name="Kawai M."/>
            <person name="Futagami T."/>
            <person name="Toyoda A."/>
            <person name="Takaki Y."/>
            <person name="Nishi S."/>
            <person name="Hori S."/>
            <person name="Arai W."/>
            <person name="Tsubouchi T."/>
            <person name="Morono Y."/>
            <person name="Uchiyama I."/>
            <person name="Ito T."/>
            <person name="Fujiyama A."/>
            <person name="Inagaki F."/>
            <person name="Takami H."/>
        </authorList>
    </citation>
    <scope>NUCLEOTIDE SEQUENCE</scope>
    <source>
        <strain evidence="1">Expedition CK06-06</strain>
    </source>
</reference>
<comment type="caution">
    <text evidence="1">The sequence shown here is derived from an EMBL/GenBank/DDBJ whole genome shotgun (WGS) entry which is preliminary data.</text>
</comment>
<dbReference type="InterPro" id="IPR029044">
    <property type="entry name" value="Nucleotide-diphossugar_trans"/>
</dbReference>
<evidence type="ECO:0008006" key="2">
    <source>
        <dbReference type="Google" id="ProtNLM"/>
    </source>
</evidence>
<dbReference type="AlphaFoldDB" id="X0VUS3"/>
<dbReference type="Gene3D" id="3.90.550.10">
    <property type="entry name" value="Spore Coat Polysaccharide Biosynthesis Protein SpsA, Chain A"/>
    <property type="match status" value="1"/>
</dbReference>
<organism evidence="1">
    <name type="scientific">marine sediment metagenome</name>
    <dbReference type="NCBI Taxonomy" id="412755"/>
    <lineage>
        <taxon>unclassified sequences</taxon>
        <taxon>metagenomes</taxon>
        <taxon>ecological metagenomes</taxon>
    </lineage>
</organism>
<proteinExistence type="predicted"/>
<evidence type="ECO:0000313" key="1">
    <source>
        <dbReference type="EMBL" id="GAG14887.1"/>
    </source>
</evidence>
<feature type="non-terminal residue" evidence="1">
    <location>
        <position position="257"/>
    </location>
</feature>
<name>X0VUS3_9ZZZZ</name>
<sequence>GTGPARDIGIVEAGNDCDHVILLDAHMNFPSTFDWAKRLTDRCVSLKNEAVVGAGSCDIDHKTYQMGVKGNHGLSFGTTIKSMTYGRETEKDEVKHRAPNHIFESKWRPRYGSLPGLTQSVLGACYCFSRDWYMDDLRRPWQGMEHWGTLEQSLTIPNWLAGGCCYVEPIPIGHLYRQGNQVPYKQDNAMRWYNKFRLLDILPMEEKLREKMRNHLMKNPEVMHRFEDIKAAVQRNKPVNDALKAYYAEVFEETVES</sequence>